<dbReference type="PANTHER" id="PTHR43047:SF72">
    <property type="entry name" value="OSMOSENSING HISTIDINE PROTEIN KINASE SLN1"/>
    <property type="match status" value="1"/>
</dbReference>
<name>A0A2H5XD57_9BACT</name>
<dbReference type="SUPFAM" id="SSF55874">
    <property type="entry name" value="ATPase domain of HSP90 chaperone/DNA topoisomerase II/histidine kinase"/>
    <property type="match status" value="1"/>
</dbReference>
<dbReference type="InterPro" id="IPR036890">
    <property type="entry name" value="HATPase_C_sf"/>
</dbReference>
<dbReference type="SMART" id="SM00388">
    <property type="entry name" value="HisKA"/>
    <property type="match status" value="1"/>
</dbReference>
<evidence type="ECO:0000256" key="6">
    <source>
        <dbReference type="SAM" id="Phobius"/>
    </source>
</evidence>
<evidence type="ECO:0000256" key="5">
    <source>
        <dbReference type="ARBA" id="ARBA00022777"/>
    </source>
</evidence>
<dbReference type="PANTHER" id="PTHR43047">
    <property type="entry name" value="TWO-COMPONENT HISTIDINE PROTEIN KINASE"/>
    <property type="match status" value="1"/>
</dbReference>
<evidence type="ECO:0000256" key="3">
    <source>
        <dbReference type="ARBA" id="ARBA00022553"/>
    </source>
</evidence>
<feature type="transmembrane region" description="Helical" evidence="6">
    <location>
        <begin position="79"/>
        <end position="96"/>
    </location>
</feature>
<dbReference type="SMART" id="SM00387">
    <property type="entry name" value="HATPase_c"/>
    <property type="match status" value="1"/>
</dbReference>
<dbReference type="PRINTS" id="PR00344">
    <property type="entry name" value="BCTRLSENSOR"/>
</dbReference>
<sequence>MARDRRFMGVIAVVAGLLAVTFCERQWGANAPLWQLYLIPVAAAGMFAEVTGGIVAGVAASLLLGLLSPVARTWDGSALLGWQMGFVFLGGLIGYLKRQAELQREAKEQLRRQQELREALTDFLVHDLRSPLTNVISGLETLKLALQDQIAPEDAELLELALIGAQRLLTMVNSLLDLRKMEEGKFPLYLKEFVPDDAVTEAVRQVQLWAKQNGVIVRTELASDLPAMVADRWVLIRVLVNLLSNALKYTPSGKTVTVWVETRDDGVHFAVADEGPGIPKEYLDRIFDRFVQVEARKAGAAVGTGLGLTFCKMAVEAHGGRIWLESEVGKGTTVHFVLPLTPHPAPTPVAPVSQAVPS</sequence>
<keyword evidence="6" id="KW-0472">Membrane</keyword>
<dbReference type="FunFam" id="3.30.565.10:FF:000006">
    <property type="entry name" value="Sensor histidine kinase WalK"/>
    <property type="match status" value="1"/>
</dbReference>
<dbReference type="GO" id="GO:0000155">
    <property type="term" value="F:phosphorelay sensor kinase activity"/>
    <property type="evidence" value="ECO:0007669"/>
    <property type="project" value="InterPro"/>
</dbReference>
<proteinExistence type="predicted"/>
<dbReference type="Proteomes" id="UP000236173">
    <property type="component" value="Unassembled WGS sequence"/>
</dbReference>
<keyword evidence="5" id="KW-0418">Kinase</keyword>
<evidence type="ECO:0000313" key="9">
    <source>
        <dbReference type="Proteomes" id="UP000236173"/>
    </source>
</evidence>
<reference evidence="9" key="1">
    <citation type="submission" date="2017-09" db="EMBL/GenBank/DDBJ databases">
        <title>Metaegenomics of thermophilic ammonia-oxidizing enrichment culture.</title>
        <authorList>
            <person name="Kato S."/>
            <person name="Suzuki K."/>
        </authorList>
    </citation>
    <scope>NUCLEOTIDE SEQUENCE [LARGE SCALE GENOMIC DNA]</scope>
</reference>
<dbReference type="Gene3D" id="3.30.565.10">
    <property type="entry name" value="Histidine kinase-like ATPase, C-terminal domain"/>
    <property type="match status" value="1"/>
</dbReference>
<dbReference type="GO" id="GO:0005886">
    <property type="term" value="C:plasma membrane"/>
    <property type="evidence" value="ECO:0007669"/>
    <property type="project" value="TreeGrafter"/>
</dbReference>
<comment type="caution">
    <text evidence="8">The sequence shown here is derived from an EMBL/GenBank/DDBJ whole genome shotgun (WGS) entry which is preliminary data.</text>
</comment>
<dbReference type="InterPro" id="IPR003661">
    <property type="entry name" value="HisK_dim/P_dom"/>
</dbReference>
<dbReference type="InterPro" id="IPR004358">
    <property type="entry name" value="Sig_transdc_His_kin-like_C"/>
</dbReference>
<dbReference type="CDD" id="cd00082">
    <property type="entry name" value="HisKA"/>
    <property type="match status" value="1"/>
</dbReference>
<dbReference type="Pfam" id="PF02518">
    <property type="entry name" value="HATPase_c"/>
    <property type="match status" value="1"/>
</dbReference>
<evidence type="ECO:0000313" key="8">
    <source>
        <dbReference type="EMBL" id="GBC99104.1"/>
    </source>
</evidence>
<dbReference type="EC" id="2.7.13.3" evidence="2"/>
<dbReference type="Pfam" id="PF00512">
    <property type="entry name" value="HisKA"/>
    <property type="match status" value="1"/>
</dbReference>
<keyword evidence="3" id="KW-0597">Phosphoprotein</keyword>
<evidence type="ECO:0000256" key="4">
    <source>
        <dbReference type="ARBA" id="ARBA00022679"/>
    </source>
</evidence>
<evidence type="ECO:0000256" key="1">
    <source>
        <dbReference type="ARBA" id="ARBA00000085"/>
    </source>
</evidence>
<keyword evidence="4 8" id="KW-0808">Transferase</keyword>
<keyword evidence="6" id="KW-0812">Transmembrane</keyword>
<dbReference type="EMBL" id="BEHT01000021">
    <property type="protein sequence ID" value="GBC99104.1"/>
    <property type="molecule type" value="Genomic_DNA"/>
</dbReference>
<dbReference type="InterPro" id="IPR036097">
    <property type="entry name" value="HisK_dim/P_sf"/>
</dbReference>
<evidence type="ECO:0000256" key="2">
    <source>
        <dbReference type="ARBA" id="ARBA00012438"/>
    </source>
</evidence>
<evidence type="ECO:0000259" key="7">
    <source>
        <dbReference type="PROSITE" id="PS50109"/>
    </source>
</evidence>
<dbReference type="InterPro" id="IPR005467">
    <property type="entry name" value="His_kinase_dom"/>
</dbReference>
<organism evidence="8 9">
    <name type="scientific">Candidatus Fervidibacter japonicus</name>
    <dbReference type="NCBI Taxonomy" id="2035412"/>
    <lineage>
        <taxon>Bacteria</taxon>
        <taxon>Candidatus Fervidibacterota</taxon>
        <taxon>Candidatus Fervidibacter</taxon>
    </lineage>
</organism>
<dbReference type="Gene3D" id="1.10.287.130">
    <property type="match status" value="1"/>
</dbReference>
<feature type="domain" description="Histidine kinase" evidence="7">
    <location>
        <begin position="123"/>
        <end position="342"/>
    </location>
</feature>
<dbReference type="PROSITE" id="PS50109">
    <property type="entry name" value="HIS_KIN"/>
    <property type="match status" value="1"/>
</dbReference>
<dbReference type="SUPFAM" id="SSF47384">
    <property type="entry name" value="Homodimeric domain of signal transducing histidine kinase"/>
    <property type="match status" value="1"/>
</dbReference>
<keyword evidence="6" id="KW-1133">Transmembrane helix</keyword>
<feature type="transmembrane region" description="Helical" evidence="6">
    <location>
        <begin position="41"/>
        <end position="67"/>
    </location>
</feature>
<dbReference type="CDD" id="cd00075">
    <property type="entry name" value="HATPase"/>
    <property type="match status" value="1"/>
</dbReference>
<dbReference type="InterPro" id="IPR003594">
    <property type="entry name" value="HATPase_dom"/>
</dbReference>
<gene>
    <name evidence="8" type="primary">phoR_2</name>
    <name evidence="8" type="ORF">HRbin17_01625</name>
</gene>
<comment type="catalytic activity">
    <reaction evidence="1">
        <text>ATP + protein L-histidine = ADP + protein N-phospho-L-histidine.</text>
        <dbReference type="EC" id="2.7.13.3"/>
    </reaction>
</comment>
<dbReference type="AlphaFoldDB" id="A0A2H5XD57"/>
<protein>
    <recommendedName>
        <fullName evidence="2">histidine kinase</fullName>
        <ecNumber evidence="2">2.7.13.3</ecNumber>
    </recommendedName>
</protein>
<dbReference type="GO" id="GO:0009927">
    <property type="term" value="F:histidine phosphotransfer kinase activity"/>
    <property type="evidence" value="ECO:0007669"/>
    <property type="project" value="TreeGrafter"/>
</dbReference>
<accession>A0A2H5XD57</accession>